<evidence type="ECO:0000259" key="1">
    <source>
        <dbReference type="PROSITE" id="PS50943"/>
    </source>
</evidence>
<dbReference type="Pfam" id="PF19054">
    <property type="entry name" value="DUF5753"/>
    <property type="match status" value="1"/>
</dbReference>
<accession>A0A291RSU4</accession>
<dbReference type="InterPro" id="IPR010982">
    <property type="entry name" value="Lambda_DNA-bd_dom_sf"/>
</dbReference>
<name>A0A291RSU4_9NOCA</name>
<evidence type="ECO:0000313" key="2">
    <source>
        <dbReference type="EMBL" id="ATL70360.1"/>
    </source>
</evidence>
<feature type="domain" description="HTH cro/C1-type" evidence="1">
    <location>
        <begin position="35"/>
        <end position="89"/>
    </location>
</feature>
<organism evidence="2 3">
    <name type="scientific">Nocardia terpenica</name>
    <dbReference type="NCBI Taxonomy" id="455432"/>
    <lineage>
        <taxon>Bacteria</taxon>
        <taxon>Bacillati</taxon>
        <taxon>Actinomycetota</taxon>
        <taxon>Actinomycetes</taxon>
        <taxon>Mycobacteriales</taxon>
        <taxon>Nocardiaceae</taxon>
        <taxon>Nocardia</taxon>
    </lineage>
</organism>
<dbReference type="SMART" id="SM00530">
    <property type="entry name" value="HTH_XRE"/>
    <property type="match status" value="1"/>
</dbReference>
<dbReference type="SUPFAM" id="SSF47413">
    <property type="entry name" value="lambda repressor-like DNA-binding domains"/>
    <property type="match status" value="1"/>
</dbReference>
<sequence>MRAKAGRAGCQREILRSERELLHGDYDAFMRRRRLIEARRAIGLNQEQIAEVVGVDRTTLSKWERGESTPQPTQRLPYAGALRVSLAELDAMLRGTAQFSGDLPEWLSIYLGMEQSATSIQSHESRAVHGLLQTTRYVEALLSRVGIQGVSDAYAERIVDQRRYRQARIRNGDLAVDIVQPESALHLVFGGPSVMVEQLSAMAELSELPNVTLRVTINEAGQYEARRIGDFVIMEHPWGSARVHVESYGGGRFITDAEEVEYFGVAFEQACRVALSPDDSREFVRQLAGRWGGR</sequence>
<dbReference type="KEGG" id="ntp:CRH09_33460"/>
<proteinExistence type="predicted"/>
<dbReference type="InterPro" id="IPR043917">
    <property type="entry name" value="DUF5753"/>
</dbReference>
<dbReference type="AlphaFoldDB" id="A0A291RSU4"/>
<dbReference type="GO" id="GO:0003677">
    <property type="term" value="F:DNA binding"/>
    <property type="evidence" value="ECO:0007669"/>
    <property type="project" value="InterPro"/>
</dbReference>
<dbReference type="Proteomes" id="UP000221961">
    <property type="component" value="Chromosome"/>
</dbReference>
<gene>
    <name evidence="2" type="ORF">CRH09_33460</name>
</gene>
<dbReference type="Gene3D" id="1.10.260.40">
    <property type="entry name" value="lambda repressor-like DNA-binding domains"/>
    <property type="match status" value="1"/>
</dbReference>
<dbReference type="InterPro" id="IPR001387">
    <property type="entry name" value="Cro/C1-type_HTH"/>
</dbReference>
<dbReference type="PROSITE" id="PS50943">
    <property type="entry name" value="HTH_CROC1"/>
    <property type="match status" value="1"/>
</dbReference>
<evidence type="ECO:0000313" key="3">
    <source>
        <dbReference type="Proteomes" id="UP000221961"/>
    </source>
</evidence>
<protein>
    <recommendedName>
        <fullName evidence="1">HTH cro/C1-type domain-containing protein</fullName>
    </recommendedName>
</protein>
<dbReference type="EMBL" id="CP023778">
    <property type="protein sequence ID" value="ATL70360.1"/>
    <property type="molecule type" value="Genomic_DNA"/>
</dbReference>
<reference evidence="2 3" key="1">
    <citation type="submission" date="2017-10" db="EMBL/GenBank/DDBJ databases">
        <title>Comparative genomics between pathogenic Norcardia.</title>
        <authorList>
            <person name="Zeng L."/>
        </authorList>
    </citation>
    <scope>NUCLEOTIDE SEQUENCE [LARGE SCALE GENOMIC DNA]</scope>
    <source>
        <strain evidence="2 3">NC_YFY_NT001</strain>
    </source>
</reference>
<dbReference type="Pfam" id="PF01381">
    <property type="entry name" value="HTH_3"/>
    <property type="match status" value="1"/>
</dbReference>
<dbReference type="CDD" id="cd00093">
    <property type="entry name" value="HTH_XRE"/>
    <property type="match status" value="1"/>
</dbReference>